<gene>
    <name evidence="2" type="ORF">LCGC14_0683750</name>
</gene>
<accession>A0A0F9QSI8</accession>
<name>A0A0F9QSI8_9ZZZZ</name>
<protein>
    <recommendedName>
        <fullName evidence="1">PD-(D/E)XK endonuclease-like domain-containing protein</fullName>
    </recommendedName>
</protein>
<dbReference type="InterPro" id="IPR011604">
    <property type="entry name" value="PDDEXK-like_dom_sf"/>
</dbReference>
<reference evidence="2" key="1">
    <citation type="journal article" date="2015" name="Nature">
        <title>Complex archaea that bridge the gap between prokaryotes and eukaryotes.</title>
        <authorList>
            <person name="Spang A."/>
            <person name="Saw J.H."/>
            <person name="Jorgensen S.L."/>
            <person name="Zaremba-Niedzwiedzka K."/>
            <person name="Martijn J."/>
            <person name="Lind A.E."/>
            <person name="van Eijk R."/>
            <person name="Schleper C."/>
            <person name="Guy L."/>
            <person name="Ettema T.J."/>
        </authorList>
    </citation>
    <scope>NUCLEOTIDE SEQUENCE</scope>
</reference>
<proteinExistence type="predicted"/>
<comment type="caution">
    <text evidence="2">The sequence shown here is derived from an EMBL/GenBank/DDBJ whole genome shotgun (WGS) entry which is preliminary data.</text>
</comment>
<evidence type="ECO:0000313" key="2">
    <source>
        <dbReference type="EMBL" id="KKN45389.1"/>
    </source>
</evidence>
<dbReference type="Pfam" id="PF12705">
    <property type="entry name" value="PDDEXK_1"/>
    <property type="match status" value="1"/>
</dbReference>
<feature type="domain" description="PD-(D/E)XK endonuclease-like" evidence="1">
    <location>
        <begin position="115"/>
        <end position="268"/>
    </location>
</feature>
<dbReference type="EMBL" id="LAZR01001393">
    <property type="protein sequence ID" value="KKN45389.1"/>
    <property type="molecule type" value="Genomic_DNA"/>
</dbReference>
<organism evidence="2">
    <name type="scientific">marine sediment metagenome</name>
    <dbReference type="NCBI Taxonomy" id="412755"/>
    <lineage>
        <taxon>unclassified sequences</taxon>
        <taxon>metagenomes</taxon>
        <taxon>ecological metagenomes</taxon>
    </lineage>
</organism>
<dbReference type="InterPro" id="IPR038726">
    <property type="entry name" value="PDDEXK_AddAB-type"/>
</dbReference>
<dbReference type="Gene3D" id="3.90.320.10">
    <property type="match status" value="1"/>
</dbReference>
<sequence length="295" mass="33781">MSKQAESYLQLRGTSPLLQPKINLEGHLYETLWPHVFVSGAAGITEYCTYEKGLTAKLWVENEEIPEESPETSKMLEGGNRGHKKVRETLDVEPDFDFSDRGKPLIADVLERLFTSPHKTALEFPINGLYRDLMLRGRLDKIEFSNGRPVLLEEWKFTKKGKLAEVHRTQLDIYAYLFYKWLGILGIPCVLKAWVRSEWSKEDELSALEGMTEELAPTSQQTFTFKESGVRAVERHLQHVYDFYTGKTLCEALPIPPICERCRVAEHCSHKSTYRGQGAHVVTCNDKEAIINFGR</sequence>
<evidence type="ECO:0000259" key="1">
    <source>
        <dbReference type="Pfam" id="PF12705"/>
    </source>
</evidence>
<dbReference type="AlphaFoldDB" id="A0A0F9QSI8"/>